<keyword evidence="4" id="KW-0862">Zinc</keyword>
<sequence>MKHARTDHRTDLSMWCKLCGKCFSNAGVLVSHIKERACIKEEMIYKCGVKDCVFETISGQTFVHHLRHCHKGSPFIFCVHCQKIFTLPHCLILHMQDDCPFKDRNRRNPGSTTPVEADSTTKISAPSPPQKPVYTPPVVNTAARPSTPATISTPRASVPIAVRPIVPATTHGRGSILSSRGRARGRGRGRGRGRPPSESSESEEDPDDPSWRPDETLGSATLRRSGRWAKKVNDVINVEPSLSGKPIPTPKKTLSLADLNVKKMLNCPCCDFMAAFQSVLEDHYIANHKVANKNACLVCHLKFESTKLFLEHFEDHIKGKLTNVMSSVVESTADTAAAKHSPAPPSSANDPPVVITEENSLDATTSSDLQKGENRSKPSNSDENVDVVVKNISEVNIVDPTTDKSENVKIPYQAAIHDKSSKDSKFKKFAELKSPKDLVAMRSEEKLKHFFKCVLYHCSFTTDDRIQYLEHLNANHKGKRMHCAYCLSEFFCGKSLTEHMLVEHAKRQYQCSNCFYRAFSKIHVQIHIKNYHAKDTGTEVYTCKIVDLPSDLKPSENNELSNTTWPFICAIGDCRFQTFDPKEFKNHNDVAHRTVSVFFCHYCHVDFISLKRLMNHYRLHGINTFQCSYCIHGSETKDEIMLHLSNAHADQPLMAYMRGSEEEASSEAMKIPVSVGPERNQALEKPAKAVSDNSQEECAESQADSSVPMEIGVSKEETQQSFESELYVNVGGMLYPKELENIFSELYCGVPCCEDKVENILTYIGHLRNIHAATNFPCPHCPEIVETWNSFKNHLQCHGPNLYACGFTGCSFYHSDKQQVEVHLTNHLGADVQVVVIRESSENAGKVSSILSLPRECPFKIGNIHFECLFCRYKSSNRKVMKNHMYREMEYSRFSCSVCNKNCVSRREVKDHFISVHPKVNVECTTNKNFEIENCVKSFLGPKISYPDVKTNESCAVCNKKFQSLTQWQLHLYYCLRKQYRSYDCGYCQDSFFSLKALKYHIDEHHSPNPLLFCKVSSSKIDENVGKLLQQHRLKYLKQILQNNNINWEQGQEDSSLTKFYVCSICSFEATHRFVVLNHVQSVHKDVSVDIKKILRKETEDEASKVICDDNSNDSIKMVSEAKNKGAKAKRYRCGFCVKKFISLQEFEDHMERTHPVIEEADYFYYYSPDTTIKFSPDDKDIYECAYCKSSKENLFALQKHAELMHSEMQFKVKGYFTQNRERSAIMACAHCYLRLESRGDLKRHMMSCHPSLPQKYIGDFQGVAAKRSLDMGDLPNKKVKFEGTVYVCSHCGAAFSSQEQIITHSKQTHSRLDEKYTCGESGIAKFYKCEFCQFTGEKCHLENHLKNKHKTRVLCFYCNKRFEFATKLKEHHDVFHKNLPVKYCQETVGFDAGKSENKVSVSSNNLSSAASPAEVKCSEPSIPESGFSNYGKKPEPVDLSALSVLMDKGDQCTRLPLDQFTELFNIFPK</sequence>
<reference evidence="8 9" key="1">
    <citation type="submission" date="2013-11" db="EMBL/GenBank/DDBJ databases">
        <title>Genome sequencing of Stegodyphus mimosarum.</title>
        <authorList>
            <person name="Bechsgaard J."/>
        </authorList>
    </citation>
    <scope>NUCLEOTIDE SEQUENCE [LARGE SCALE GENOMIC DNA]</scope>
</reference>
<feature type="region of interest" description="Disordered" evidence="6">
    <location>
        <begin position="333"/>
        <end position="385"/>
    </location>
</feature>
<gene>
    <name evidence="8" type="ORF">X975_05417</name>
</gene>
<feature type="domain" description="C2H2-type" evidence="7">
    <location>
        <begin position="598"/>
        <end position="620"/>
    </location>
</feature>
<feature type="compositionally biased region" description="Polar residues" evidence="6">
    <location>
        <begin position="143"/>
        <end position="155"/>
    </location>
</feature>
<dbReference type="OMA" id="CIHGSET"/>
<feature type="region of interest" description="Disordered" evidence="6">
    <location>
        <begin position="686"/>
        <end position="707"/>
    </location>
</feature>
<dbReference type="PROSITE" id="PS50157">
    <property type="entry name" value="ZINC_FINGER_C2H2_2"/>
    <property type="match status" value="4"/>
</dbReference>
<proteinExistence type="predicted"/>
<dbReference type="PANTHER" id="PTHR24379">
    <property type="entry name" value="KRAB AND ZINC FINGER DOMAIN-CONTAINING"/>
    <property type="match status" value="1"/>
</dbReference>
<feature type="compositionally biased region" description="Basic residues" evidence="6">
    <location>
        <begin position="181"/>
        <end position="193"/>
    </location>
</feature>
<dbReference type="GO" id="GO:0008270">
    <property type="term" value="F:zinc ion binding"/>
    <property type="evidence" value="ECO:0007669"/>
    <property type="project" value="UniProtKB-KW"/>
</dbReference>
<evidence type="ECO:0000256" key="3">
    <source>
        <dbReference type="ARBA" id="ARBA00022771"/>
    </source>
</evidence>
<keyword evidence="2" id="KW-0677">Repeat</keyword>
<dbReference type="STRING" id="407821.A0A087TC85"/>
<dbReference type="Gene3D" id="3.30.160.60">
    <property type="entry name" value="Classic Zinc Finger"/>
    <property type="match status" value="5"/>
</dbReference>
<evidence type="ECO:0000259" key="7">
    <source>
        <dbReference type="PROSITE" id="PS50157"/>
    </source>
</evidence>
<feature type="domain" description="C2H2-type" evidence="7">
    <location>
        <begin position="1287"/>
        <end position="1315"/>
    </location>
</feature>
<dbReference type="SMART" id="SM00355">
    <property type="entry name" value="ZnF_C2H2"/>
    <property type="match status" value="25"/>
</dbReference>
<evidence type="ECO:0000256" key="4">
    <source>
        <dbReference type="ARBA" id="ARBA00022833"/>
    </source>
</evidence>
<evidence type="ECO:0000256" key="5">
    <source>
        <dbReference type="PROSITE-ProRule" id="PRU00042"/>
    </source>
</evidence>
<evidence type="ECO:0000256" key="6">
    <source>
        <dbReference type="SAM" id="MobiDB-lite"/>
    </source>
</evidence>
<keyword evidence="1" id="KW-0479">Metal-binding</keyword>
<dbReference type="EMBL" id="KK114556">
    <property type="protein sequence ID" value="KFM62724.1"/>
    <property type="molecule type" value="Genomic_DNA"/>
</dbReference>
<accession>A0A087TC85</accession>
<dbReference type="OrthoDB" id="6424830at2759"/>
<dbReference type="Proteomes" id="UP000054359">
    <property type="component" value="Unassembled WGS sequence"/>
</dbReference>
<name>A0A087TC85_STEMI</name>
<evidence type="ECO:0000256" key="2">
    <source>
        <dbReference type="ARBA" id="ARBA00022737"/>
    </source>
</evidence>
<feature type="compositionally biased region" description="Pro residues" evidence="6">
    <location>
        <begin position="126"/>
        <end position="135"/>
    </location>
</feature>
<evidence type="ECO:0000313" key="9">
    <source>
        <dbReference type="Proteomes" id="UP000054359"/>
    </source>
</evidence>
<feature type="domain" description="C2H2-type" evidence="7">
    <location>
        <begin position="1132"/>
        <end position="1155"/>
    </location>
</feature>
<feature type="compositionally biased region" description="Polar residues" evidence="6">
    <location>
        <begin position="108"/>
        <end position="124"/>
    </location>
</feature>
<dbReference type="PROSITE" id="PS00028">
    <property type="entry name" value="ZINC_FINGER_C2H2_1"/>
    <property type="match status" value="9"/>
</dbReference>
<evidence type="ECO:0000256" key="1">
    <source>
        <dbReference type="ARBA" id="ARBA00022723"/>
    </source>
</evidence>
<organism evidence="8 9">
    <name type="scientific">Stegodyphus mimosarum</name>
    <name type="common">African social velvet spider</name>
    <dbReference type="NCBI Taxonomy" id="407821"/>
    <lineage>
        <taxon>Eukaryota</taxon>
        <taxon>Metazoa</taxon>
        <taxon>Ecdysozoa</taxon>
        <taxon>Arthropoda</taxon>
        <taxon>Chelicerata</taxon>
        <taxon>Arachnida</taxon>
        <taxon>Araneae</taxon>
        <taxon>Araneomorphae</taxon>
        <taxon>Entelegynae</taxon>
        <taxon>Eresoidea</taxon>
        <taxon>Eresidae</taxon>
        <taxon>Stegodyphus</taxon>
    </lineage>
</organism>
<protein>
    <submittedName>
        <fullName evidence="8">Zinc finger protein 26</fullName>
    </submittedName>
</protein>
<feature type="domain" description="C2H2-type" evidence="7">
    <location>
        <begin position="983"/>
        <end position="1010"/>
    </location>
</feature>
<dbReference type="PANTHER" id="PTHR24379:SF121">
    <property type="entry name" value="C2H2-TYPE DOMAIN-CONTAINING PROTEIN"/>
    <property type="match status" value="1"/>
</dbReference>
<keyword evidence="3 5" id="KW-0863">Zinc-finger</keyword>
<feature type="compositionally biased region" description="Polar residues" evidence="6">
    <location>
        <begin position="357"/>
        <end position="369"/>
    </location>
</feature>
<dbReference type="InterPro" id="IPR013087">
    <property type="entry name" value="Znf_C2H2_type"/>
</dbReference>
<evidence type="ECO:0000313" key="8">
    <source>
        <dbReference type="EMBL" id="KFM62724.1"/>
    </source>
</evidence>
<keyword evidence="9" id="KW-1185">Reference proteome</keyword>
<feature type="region of interest" description="Disordered" evidence="6">
    <location>
        <begin position="104"/>
        <end position="224"/>
    </location>
</feature>
<feature type="non-terminal residue" evidence="8">
    <location>
        <position position="1470"/>
    </location>
</feature>